<evidence type="ECO:0000256" key="3">
    <source>
        <dbReference type="ARBA" id="ARBA00022490"/>
    </source>
</evidence>
<organism evidence="6">
    <name type="scientific">Tanacetum cinerariifolium</name>
    <name type="common">Dalmatian daisy</name>
    <name type="synonym">Chrysanthemum cinerariifolium</name>
    <dbReference type="NCBI Taxonomy" id="118510"/>
    <lineage>
        <taxon>Eukaryota</taxon>
        <taxon>Viridiplantae</taxon>
        <taxon>Streptophyta</taxon>
        <taxon>Embryophyta</taxon>
        <taxon>Tracheophyta</taxon>
        <taxon>Spermatophyta</taxon>
        <taxon>Magnoliopsida</taxon>
        <taxon>eudicotyledons</taxon>
        <taxon>Gunneridae</taxon>
        <taxon>Pentapetalae</taxon>
        <taxon>asterids</taxon>
        <taxon>campanulids</taxon>
        <taxon>Asterales</taxon>
        <taxon>Asteraceae</taxon>
        <taxon>Asteroideae</taxon>
        <taxon>Anthemideae</taxon>
        <taxon>Anthemidinae</taxon>
        <taxon>Tanacetum</taxon>
    </lineage>
</organism>
<evidence type="ECO:0000313" key="6">
    <source>
        <dbReference type="EMBL" id="GFC88047.1"/>
    </source>
</evidence>
<comment type="subunit">
    <text evidence="2">Homodimer.</text>
</comment>
<dbReference type="Gene3D" id="3.90.180.10">
    <property type="entry name" value="Medium-chain alcohol dehydrogenases, catalytic domain"/>
    <property type="match status" value="1"/>
</dbReference>
<proteinExistence type="predicted"/>
<evidence type="ECO:0000256" key="5">
    <source>
        <dbReference type="ARBA" id="ARBA00022833"/>
    </source>
</evidence>
<feature type="non-terminal residue" evidence="6">
    <location>
        <position position="61"/>
    </location>
</feature>
<sequence length="61" mass="6551">MASSTQGKVITCKAAVAYEANKPLVIEDVEVAPPQAGEVRVQILYTALCHTDAYTWSGKIL</sequence>
<dbReference type="EMBL" id="BKCJ011113569">
    <property type="protein sequence ID" value="GFC88047.1"/>
    <property type="molecule type" value="Genomic_DNA"/>
</dbReference>
<evidence type="ECO:0000256" key="2">
    <source>
        <dbReference type="ARBA" id="ARBA00011738"/>
    </source>
</evidence>
<keyword evidence="3" id="KW-0963">Cytoplasm</keyword>
<reference evidence="6" key="1">
    <citation type="journal article" date="2019" name="Sci. Rep.">
        <title>Draft genome of Tanacetum cinerariifolium, the natural source of mosquito coil.</title>
        <authorList>
            <person name="Yamashiro T."/>
            <person name="Shiraishi A."/>
            <person name="Satake H."/>
            <person name="Nakayama K."/>
        </authorList>
    </citation>
    <scope>NUCLEOTIDE SEQUENCE</scope>
</reference>
<dbReference type="GO" id="GO:0051903">
    <property type="term" value="F:S-(hydroxymethyl)glutathione dehydrogenase [NAD(P)+] activity"/>
    <property type="evidence" value="ECO:0007669"/>
    <property type="project" value="TreeGrafter"/>
</dbReference>
<gene>
    <name evidence="6" type="ORF">Tci_860017</name>
</gene>
<dbReference type="PANTHER" id="PTHR43880">
    <property type="entry name" value="ALCOHOL DEHYDROGENASE"/>
    <property type="match status" value="1"/>
</dbReference>
<keyword evidence="4" id="KW-0479">Metal-binding</keyword>
<protein>
    <submittedName>
        <fullName evidence="6">Alcohol dehydrogenase class-3</fullName>
    </submittedName>
</protein>
<dbReference type="SUPFAM" id="SSF50129">
    <property type="entry name" value="GroES-like"/>
    <property type="match status" value="1"/>
</dbReference>
<dbReference type="GO" id="GO:0005829">
    <property type="term" value="C:cytosol"/>
    <property type="evidence" value="ECO:0007669"/>
    <property type="project" value="TreeGrafter"/>
</dbReference>
<keyword evidence="5" id="KW-0862">Zinc</keyword>
<evidence type="ECO:0000256" key="4">
    <source>
        <dbReference type="ARBA" id="ARBA00022723"/>
    </source>
</evidence>
<dbReference type="GO" id="GO:0046294">
    <property type="term" value="P:formaldehyde catabolic process"/>
    <property type="evidence" value="ECO:0007669"/>
    <property type="project" value="TreeGrafter"/>
</dbReference>
<dbReference type="AlphaFoldDB" id="A0A699RSS1"/>
<evidence type="ECO:0000256" key="1">
    <source>
        <dbReference type="ARBA" id="ARBA00004496"/>
    </source>
</evidence>
<dbReference type="InterPro" id="IPR011032">
    <property type="entry name" value="GroES-like_sf"/>
</dbReference>
<comment type="subcellular location">
    <subcellularLocation>
        <location evidence="1">Cytoplasm</location>
    </subcellularLocation>
</comment>
<comment type="caution">
    <text evidence="6">The sequence shown here is derived from an EMBL/GenBank/DDBJ whole genome shotgun (WGS) entry which is preliminary data.</text>
</comment>
<accession>A0A699RSS1</accession>
<name>A0A699RSS1_TANCI</name>
<dbReference type="PANTHER" id="PTHR43880:SF58">
    <property type="entry name" value="ALCOHOL DEHYDROGENASE CLASS-3"/>
    <property type="match status" value="1"/>
</dbReference>
<dbReference type="GO" id="GO:0008270">
    <property type="term" value="F:zinc ion binding"/>
    <property type="evidence" value="ECO:0007669"/>
    <property type="project" value="TreeGrafter"/>
</dbReference>